<sequence length="79" mass="8911">MLDPQGIVLANIGYWIFWGLYGEEDSKAREHAENDKAENTMKLGVAYLKPELTMEGDEEDEVIIFNPIVAEKRPDVGSL</sequence>
<dbReference type="Proteomes" id="UP000507245">
    <property type="component" value="Unassembled WGS sequence"/>
</dbReference>
<proteinExistence type="predicted"/>
<name>A0A6J5Y0J1_PRUAR</name>
<organism evidence="1 2">
    <name type="scientific">Prunus armeniaca</name>
    <name type="common">Apricot</name>
    <name type="synonym">Armeniaca vulgaris</name>
    <dbReference type="NCBI Taxonomy" id="36596"/>
    <lineage>
        <taxon>Eukaryota</taxon>
        <taxon>Viridiplantae</taxon>
        <taxon>Streptophyta</taxon>
        <taxon>Embryophyta</taxon>
        <taxon>Tracheophyta</taxon>
        <taxon>Spermatophyta</taxon>
        <taxon>Magnoliopsida</taxon>
        <taxon>eudicotyledons</taxon>
        <taxon>Gunneridae</taxon>
        <taxon>Pentapetalae</taxon>
        <taxon>rosids</taxon>
        <taxon>fabids</taxon>
        <taxon>Rosales</taxon>
        <taxon>Rosaceae</taxon>
        <taxon>Amygdaloideae</taxon>
        <taxon>Amygdaleae</taxon>
        <taxon>Prunus</taxon>
    </lineage>
</organism>
<reference evidence="2" key="1">
    <citation type="journal article" date="2020" name="Genome Biol.">
        <title>Gamete binning: chromosome-level and haplotype-resolved genome assembly enabled by high-throughput single-cell sequencing of gamete genomes.</title>
        <authorList>
            <person name="Campoy J.A."/>
            <person name="Sun H."/>
            <person name="Goel M."/>
            <person name="Jiao W.-B."/>
            <person name="Folz-Donahue K."/>
            <person name="Wang N."/>
            <person name="Rubio M."/>
            <person name="Liu C."/>
            <person name="Kukat C."/>
            <person name="Ruiz D."/>
            <person name="Huettel B."/>
            <person name="Schneeberger K."/>
        </authorList>
    </citation>
    <scope>NUCLEOTIDE SEQUENCE [LARGE SCALE GENOMIC DNA]</scope>
    <source>
        <strain evidence="2">cv. Rojo Pasion</strain>
    </source>
</reference>
<dbReference type="AlphaFoldDB" id="A0A6J5Y0J1"/>
<dbReference type="EMBL" id="CAEKKB010000007">
    <property type="protein sequence ID" value="CAB4316924.1"/>
    <property type="molecule type" value="Genomic_DNA"/>
</dbReference>
<gene>
    <name evidence="1" type="ORF">ORAREDHAP_LOCUS43406</name>
</gene>
<evidence type="ECO:0000313" key="2">
    <source>
        <dbReference type="Proteomes" id="UP000507245"/>
    </source>
</evidence>
<protein>
    <submittedName>
        <fullName evidence="1">Uncharacterized protein</fullName>
    </submittedName>
</protein>
<accession>A0A6J5Y0J1</accession>
<keyword evidence="2" id="KW-1185">Reference proteome</keyword>
<evidence type="ECO:0000313" key="1">
    <source>
        <dbReference type="EMBL" id="CAB4316924.1"/>
    </source>
</evidence>